<dbReference type="OrthoDB" id="2633455at2759"/>
<protein>
    <recommendedName>
        <fullName evidence="4">SH3 domain-containing protein</fullName>
    </recommendedName>
</protein>
<dbReference type="STRING" id="765257.A0A0C9ZIE9"/>
<evidence type="ECO:0000313" key="3">
    <source>
        <dbReference type="Proteomes" id="UP000054018"/>
    </source>
</evidence>
<sequence>MDNTLPAHINSTSRLPSPSFSPSQRPRSHCQLSRLGHQNIGLWNPWTGLTGWQLTMWASHIGPTTCDHLRVRSLYPYETQRAEDLNFGDNVVIEVHPSKFGGDWWYETTVNDGRSDFSRRPLYKQSTQVFKATALLSCEGSSPEELSFTERNVLTMVDHLEPDWGRAERDGVVYAMPAA</sequence>
<keyword evidence="3" id="KW-1185">Reference proteome</keyword>
<feature type="compositionally biased region" description="Low complexity" evidence="1">
    <location>
        <begin position="11"/>
        <end position="25"/>
    </location>
</feature>
<reference evidence="2 3" key="1">
    <citation type="submission" date="2014-04" db="EMBL/GenBank/DDBJ databases">
        <authorList>
            <consortium name="DOE Joint Genome Institute"/>
            <person name="Kuo A."/>
            <person name="Kohler A."/>
            <person name="Costa M.D."/>
            <person name="Nagy L.G."/>
            <person name="Floudas D."/>
            <person name="Copeland A."/>
            <person name="Barry K.W."/>
            <person name="Cichocki N."/>
            <person name="Veneault-Fourrey C."/>
            <person name="LaButti K."/>
            <person name="Lindquist E.A."/>
            <person name="Lipzen A."/>
            <person name="Lundell T."/>
            <person name="Morin E."/>
            <person name="Murat C."/>
            <person name="Sun H."/>
            <person name="Tunlid A."/>
            <person name="Henrissat B."/>
            <person name="Grigoriev I.V."/>
            <person name="Hibbett D.S."/>
            <person name="Martin F."/>
            <person name="Nordberg H.P."/>
            <person name="Cantor M.N."/>
            <person name="Hua S.X."/>
        </authorList>
    </citation>
    <scope>NUCLEOTIDE SEQUENCE [LARGE SCALE GENOMIC DNA]</scope>
    <source>
        <strain evidence="2 3">441</strain>
    </source>
</reference>
<dbReference type="CDD" id="cd00174">
    <property type="entry name" value="SH3"/>
    <property type="match status" value="1"/>
</dbReference>
<dbReference type="Proteomes" id="UP000054018">
    <property type="component" value="Unassembled WGS sequence"/>
</dbReference>
<evidence type="ECO:0008006" key="4">
    <source>
        <dbReference type="Google" id="ProtNLM"/>
    </source>
</evidence>
<dbReference type="SUPFAM" id="SSF50044">
    <property type="entry name" value="SH3-domain"/>
    <property type="match status" value="2"/>
</dbReference>
<accession>A0A0C9ZIE9</accession>
<evidence type="ECO:0000313" key="2">
    <source>
        <dbReference type="EMBL" id="KIK19773.1"/>
    </source>
</evidence>
<feature type="non-terminal residue" evidence="2">
    <location>
        <position position="179"/>
    </location>
</feature>
<dbReference type="HOGENOM" id="CLU_1514129_0_0_1"/>
<dbReference type="AlphaFoldDB" id="A0A0C9ZIE9"/>
<organism evidence="2 3">
    <name type="scientific">Pisolithus microcarpus 441</name>
    <dbReference type="NCBI Taxonomy" id="765257"/>
    <lineage>
        <taxon>Eukaryota</taxon>
        <taxon>Fungi</taxon>
        <taxon>Dikarya</taxon>
        <taxon>Basidiomycota</taxon>
        <taxon>Agaricomycotina</taxon>
        <taxon>Agaricomycetes</taxon>
        <taxon>Agaricomycetidae</taxon>
        <taxon>Boletales</taxon>
        <taxon>Sclerodermatineae</taxon>
        <taxon>Pisolithaceae</taxon>
        <taxon>Pisolithus</taxon>
    </lineage>
</organism>
<reference evidence="3" key="2">
    <citation type="submission" date="2015-01" db="EMBL/GenBank/DDBJ databases">
        <title>Evolutionary Origins and Diversification of the Mycorrhizal Mutualists.</title>
        <authorList>
            <consortium name="DOE Joint Genome Institute"/>
            <consortium name="Mycorrhizal Genomics Consortium"/>
            <person name="Kohler A."/>
            <person name="Kuo A."/>
            <person name="Nagy L.G."/>
            <person name="Floudas D."/>
            <person name="Copeland A."/>
            <person name="Barry K.W."/>
            <person name="Cichocki N."/>
            <person name="Veneault-Fourrey C."/>
            <person name="LaButti K."/>
            <person name="Lindquist E.A."/>
            <person name="Lipzen A."/>
            <person name="Lundell T."/>
            <person name="Morin E."/>
            <person name="Murat C."/>
            <person name="Riley R."/>
            <person name="Ohm R."/>
            <person name="Sun H."/>
            <person name="Tunlid A."/>
            <person name="Henrissat B."/>
            <person name="Grigoriev I.V."/>
            <person name="Hibbett D.S."/>
            <person name="Martin F."/>
        </authorList>
    </citation>
    <scope>NUCLEOTIDE SEQUENCE [LARGE SCALE GENOMIC DNA]</scope>
    <source>
        <strain evidence="3">441</strain>
    </source>
</reference>
<proteinExistence type="predicted"/>
<dbReference type="Gene3D" id="2.30.30.40">
    <property type="entry name" value="SH3 Domains"/>
    <property type="match status" value="2"/>
</dbReference>
<name>A0A0C9ZIE9_9AGAM</name>
<dbReference type="EMBL" id="KN833778">
    <property type="protein sequence ID" value="KIK19773.1"/>
    <property type="molecule type" value="Genomic_DNA"/>
</dbReference>
<feature type="region of interest" description="Disordered" evidence="1">
    <location>
        <begin position="1"/>
        <end position="28"/>
    </location>
</feature>
<gene>
    <name evidence="2" type="ORF">PISMIDRAFT_682790</name>
</gene>
<evidence type="ECO:0000256" key="1">
    <source>
        <dbReference type="SAM" id="MobiDB-lite"/>
    </source>
</evidence>
<dbReference type="InterPro" id="IPR036028">
    <property type="entry name" value="SH3-like_dom_sf"/>
</dbReference>